<feature type="region of interest" description="Disordered" evidence="2">
    <location>
        <begin position="274"/>
        <end position="352"/>
    </location>
</feature>
<dbReference type="InterPro" id="IPR036179">
    <property type="entry name" value="Ig-like_dom_sf"/>
</dbReference>
<evidence type="ECO:0000259" key="3">
    <source>
        <dbReference type="PROSITE" id="PS50835"/>
    </source>
</evidence>
<keyword evidence="5" id="KW-1185">Reference proteome</keyword>
<feature type="domain" description="Ig-like" evidence="3">
    <location>
        <begin position="9"/>
        <end position="102"/>
    </location>
</feature>
<sequence>MLSKTGEKPEFIEKIPVELCVKEGNIITIRLKANGNPMPTFNWYHNGHLIRDRRFFIVKTFEEIGWTELTIMEIFKDDEGEIKCIAENQYGQTQTIGQINVEQLSPNEQPIDVYADLVAPDFTRTLRNKIVKLGEKDFIYEVDYIGNPKPIIFWYHNGKIIDTDNDDYRDYYQIINDGYNSKLIISKMNEEDMGEYRARIFSFLGEAISIAEIKFQPEPDQDEIEFKEEKIIKKVIKIIKRKSKDDVRQPSTIVEDEKKEKTIDDQISIVSLSEEESIDDGGKKQRKLYQRRRPQRKSKEDKQPQPKQQQEVIEEEILEHFPSQDERQKSTKTSRKLILRQKLRNPKDQSEEITEKLIDPDNLLEFSVAPGQPKMIIFKRKMKKISDENEFIIDQRDITREIIKIIDEEIQEIPDSSEDSMKKKYLLRRKLKLPDGSEQISEQIILPEDVVEISSPPGQKPKEKPRILVRKAIEMKKKRIITQETREISRKNTENVNGRNF</sequence>
<name>A0ABQ8IUP3_DERPT</name>
<evidence type="ECO:0000313" key="5">
    <source>
        <dbReference type="Proteomes" id="UP000887458"/>
    </source>
</evidence>
<dbReference type="InterPro" id="IPR013098">
    <property type="entry name" value="Ig_I-set"/>
</dbReference>
<dbReference type="PROSITE" id="PS50835">
    <property type="entry name" value="IG_LIKE"/>
    <property type="match status" value="2"/>
</dbReference>
<evidence type="ECO:0000256" key="1">
    <source>
        <dbReference type="ARBA" id="ARBA00022737"/>
    </source>
</evidence>
<accession>A0ABQ8IUP3</accession>
<reference evidence="4 5" key="1">
    <citation type="journal article" date="2018" name="J. Allergy Clin. Immunol.">
        <title>High-quality assembly of Dermatophagoides pteronyssinus genome and transcriptome reveals a wide range of novel allergens.</title>
        <authorList>
            <person name="Liu X.Y."/>
            <person name="Yang K.Y."/>
            <person name="Wang M.Q."/>
            <person name="Kwok J.S."/>
            <person name="Zeng X."/>
            <person name="Yang Z."/>
            <person name="Xiao X.J."/>
            <person name="Lau C.P."/>
            <person name="Li Y."/>
            <person name="Huang Z.M."/>
            <person name="Ba J.G."/>
            <person name="Yim A.K."/>
            <person name="Ouyang C.Y."/>
            <person name="Ngai S.M."/>
            <person name="Chan T.F."/>
            <person name="Leung E.L."/>
            <person name="Liu L."/>
            <person name="Liu Z.G."/>
            <person name="Tsui S.K."/>
        </authorList>
    </citation>
    <scope>NUCLEOTIDE SEQUENCE [LARGE SCALE GENOMIC DNA]</scope>
    <source>
        <strain evidence="4">Derp</strain>
    </source>
</reference>
<dbReference type="SUPFAM" id="SSF48726">
    <property type="entry name" value="Immunoglobulin"/>
    <property type="match status" value="2"/>
</dbReference>
<dbReference type="Pfam" id="PF07679">
    <property type="entry name" value="I-set"/>
    <property type="match status" value="2"/>
</dbReference>
<dbReference type="InterPro" id="IPR007110">
    <property type="entry name" value="Ig-like_dom"/>
</dbReference>
<dbReference type="InterPro" id="IPR050964">
    <property type="entry name" value="Striated_Muscle_Regulatory"/>
</dbReference>
<gene>
    <name evidence="4" type="ORF">DERP_012403</name>
</gene>
<comment type="caution">
    <text evidence="4">The sequence shown here is derived from an EMBL/GenBank/DDBJ whole genome shotgun (WGS) entry which is preliminary data.</text>
</comment>
<dbReference type="PANTHER" id="PTHR13817">
    <property type="entry name" value="TITIN"/>
    <property type="match status" value="1"/>
</dbReference>
<feature type="compositionally biased region" description="Basic and acidic residues" evidence="2">
    <location>
        <begin position="318"/>
        <end position="329"/>
    </location>
</feature>
<feature type="compositionally biased region" description="Basic residues" evidence="2">
    <location>
        <begin position="330"/>
        <end position="344"/>
    </location>
</feature>
<dbReference type="PANTHER" id="PTHR13817:SF73">
    <property type="entry name" value="FIBRONECTIN TYPE-III DOMAIN-CONTAINING PROTEIN"/>
    <property type="match status" value="1"/>
</dbReference>
<dbReference type="SMART" id="SM00409">
    <property type="entry name" value="IG"/>
    <property type="match status" value="2"/>
</dbReference>
<protein>
    <recommendedName>
        <fullName evidence="3">Ig-like domain-containing protein</fullName>
    </recommendedName>
</protein>
<evidence type="ECO:0000256" key="2">
    <source>
        <dbReference type="SAM" id="MobiDB-lite"/>
    </source>
</evidence>
<dbReference type="InterPro" id="IPR003599">
    <property type="entry name" value="Ig_sub"/>
</dbReference>
<evidence type="ECO:0000313" key="4">
    <source>
        <dbReference type="EMBL" id="KAH9414022.1"/>
    </source>
</evidence>
<dbReference type="Proteomes" id="UP000887458">
    <property type="component" value="Unassembled WGS sequence"/>
</dbReference>
<reference evidence="4 5" key="2">
    <citation type="journal article" date="2022" name="Mol. Biol. Evol.">
        <title>Comparative Genomics Reveals Insights into the Divergent Evolution of Astigmatic Mites and Household Pest Adaptations.</title>
        <authorList>
            <person name="Xiong Q."/>
            <person name="Wan A.T."/>
            <person name="Liu X."/>
            <person name="Fung C.S."/>
            <person name="Xiao X."/>
            <person name="Malainual N."/>
            <person name="Hou J."/>
            <person name="Wang L."/>
            <person name="Wang M."/>
            <person name="Yang K.Y."/>
            <person name="Cui Y."/>
            <person name="Leung E.L."/>
            <person name="Nong W."/>
            <person name="Shin S.K."/>
            <person name="Au S.W."/>
            <person name="Jeong K.Y."/>
            <person name="Chew F.T."/>
            <person name="Hui J.H."/>
            <person name="Leung T.F."/>
            <person name="Tungtrongchitr A."/>
            <person name="Zhong N."/>
            <person name="Liu Z."/>
            <person name="Tsui S.K."/>
        </authorList>
    </citation>
    <scope>NUCLEOTIDE SEQUENCE [LARGE SCALE GENOMIC DNA]</scope>
    <source>
        <strain evidence="4">Derp</strain>
    </source>
</reference>
<feature type="compositionally biased region" description="Basic residues" evidence="2">
    <location>
        <begin position="284"/>
        <end position="296"/>
    </location>
</feature>
<dbReference type="Gene3D" id="2.60.40.10">
    <property type="entry name" value="Immunoglobulins"/>
    <property type="match status" value="2"/>
</dbReference>
<feature type="domain" description="Ig-like" evidence="3">
    <location>
        <begin position="120"/>
        <end position="216"/>
    </location>
</feature>
<organism evidence="4 5">
    <name type="scientific">Dermatophagoides pteronyssinus</name>
    <name type="common">European house dust mite</name>
    <dbReference type="NCBI Taxonomy" id="6956"/>
    <lineage>
        <taxon>Eukaryota</taxon>
        <taxon>Metazoa</taxon>
        <taxon>Ecdysozoa</taxon>
        <taxon>Arthropoda</taxon>
        <taxon>Chelicerata</taxon>
        <taxon>Arachnida</taxon>
        <taxon>Acari</taxon>
        <taxon>Acariformes</taxon>
        <taxon>Sarcoptiformes</taxon>
        <taxon>Astigmata</taxon>
        <taxon>Psoroptidia</taxon>
        <taxon>Analgoidea</taxon>
        <taxon>Pyroglyphidae</taxon>
        <taxon>Dermatophagoidinae</taxon>
        <taxon>Dermatophagoides</taxon>
    </lineage>
</organism>
<proteinExistence type="predicted"/>
<dbReference type="EMBL" id="NJHN03000115">
    <property type="protein sequence ID" value="KAH9414022.1"/>
    <property type="molecule type" value="Genomic_DNA"/>
</dbReference>
<keyword evidence="1" id="KW-0677">Repeat</keyword>
<dbReference type="InterPro" id="IPR013783">
    <property type="entry name" value="Ig-like_fold"/>
</dbReference>